<dbReference type="SUPFAM" id="SSF52540">
    <property type="entry name" value="P-loop containing nucleoside triphosphate hydrolases"/>
    <property type="match status" value="1"/>
</dbReference>
<dbReference type="AlphaFoldDB" id="A0A178MYI3"/>
<dbReference type="EMBL" id="LWQU01000104">
    <property type="protein sequence ID" value="OAN55085.1"/>
    <property type="molecule type" value="Genomic_DNA"/>
</dbReference>
<keyword evidence="2" id="KW-1185">Reference proteome</keyword>
<protein>
    <recommendedName>
        <fullName evidence="3">Sulfotransferase</fullName>
    </recommendedName>
</protein>
<accession>A0A178MYI3</accession>
<reference evidence="1 2" key="1">
    <citation type="submission" date="2016-04" db="EMBL/GenBank/DDBJ databases">
        <title>Draft genome sequence of freshwater magnetotactic bacteria Magnetospirillum marisnigri SP-1 and Magnetospirillum moscoviense BB-1.</title>
        <authorList>
            <person name="Koziaeva V."/>
            <person name="Dziuba M.V."/>
            <person name="Ivanov T.M."/>
            <person name="Kuznetsov B."/>
            <person name="Grouzdev D.S."/>
        </authorList>
    </citation>
    <scope>NUCLEOTIDE SEQUENCE [LARGE SCALE GENOMIC DNA]</scope>
    <source>
        <strain evidence="1 2">BB-1</strain>
    </source>
</reference>
<sequence length="317" mass="35345">MLATNAALAERPVPEELCRPRPDGVPMLLVCGTPRSGTTMMLQLLANAFRLTYPDNIAARMWGAPHFGIAASRSMRDQVGAGSVGYESVAGISKDIFGPHDFAYFWERFFPFGENAFLTDEAMRRADTGRLLDELAAMWTVGGRAPLLFRGIIFTINADFFATLFSRALFIDMRRDPCDLALSMLKIRRERYGSEQVWWGSSPPERTALEGRRPEVQVAGQIHHLRRRIDAGLAKVAPERVVHLNYENACRDLPATLNTIAAAAAALGIELEAQPDRPIPPSFEPRRPDRSDPRWIDLSRLFAAYQSCPETACIDPD</sequence>
<dbReference type="STRING" id="1437059.A6A05_00560"/>
<gene>
    <name evidence="1" type="ORF">A6A05_00560</name>
</gene>
<evidence type="ECO:0000313" key="1">
    <source>
        <dbReference type="EMBL" id="OAN55085.1"/>
    </source>
</evidence>
<evidence type="ECO:0008006" key="3">
    <source>
        <dbReference type="Google" id="ProtNLM"/>
    </source>
</evidence>
<comment type="caution">
    <text evidence="1">The sequence shown here is derived from an EMBL/GenBank/DDBJ whole genome shotgun (WGS) entry which is preliminary data.</text>
</comment>
<dbReference type="Proteomes" id="UP000078543">
    <property type="component" value="Unassembled WGS sequence"/>
</dbReference>
<dbReference type="Pfam" id="PF13469">
    <property type="entry name" value="Sulfotransfer_3"/>
    <property type="match status" value="1"/>
</dbReference>
<organism evidence="1 2">
    <name type="scientific">Magnetospirillum moscoviense</name>
    <dbReference type="NCBI Taxonomy" id="1437059"/>
    <lineage>
        <taxon>Bacteria</taxon>
        <taxon>Pseudomonadati</taxon>
        <taxon>Pseudomonadota</taxon>
        <taxon>Alphaproteobacteria</taxon>
        <taxon>Rhodospirillales</taxon>
        <taxon>Rhodospirillaceae</taxon>
        <taxon>Magnetospirillum</taxon>
    </lineage>
</organism>
<dbReference type="Gene3D" id="3.40.50.300">
    <property type="entry name" value="P-loop containing nucleotide triphosphate hydrolases"/>
    <property type="match status" value="1"/>
</dbReference>
<name>A0A178MYI3_9PROT</name>
<evidence type="ECO:0000313" key="2">
    <source>
        <dbReference type="Proteomes" id="UP000078543"/>
    </source>
</evidence>
<dbReference type="InterPro" id="IPR027417">
    <property type="entry name" value="P-loop_NTPase"/>
</dbReference>
<proteinExistence type="predicted"/>